<reference evidence="2" key="1">
    <citation type="submission" date="2014-09" db="EMBL/GenBank/DDBJ databases">
        <authorList>
            <person name="Mudge J."/>
            <person name="Ramaraj T."/>
            <person name="Lindquist I.E."/>
            <person name="Bharti A.K."/>
            <person name="Sundararajan A."/>
            <person name="Cameron C.T."/>
            <person name="Woodward J.E."/>
            <person name="May G.D."/>
            <person name="Brubaker C."/>
            <person name="Broadhvest J."/>
            <person name="Wilkins T.A."/>
        </authorList>
    </citation>
    <scope>NUCLEOTIDE SEQUENCE</scope>
    <source>
        <strain evidence="2">cv. AKA8401</strain>
    </source>
</reference>
<name>A0A0B0PSX9_GOSAR</name>
<organism evidence="1 2">
    <name type="scientific">Gossypium arboreum</name>
    <name type="common">Tree cotton</name>
    <name type="synonym">Gossypium nanking</name>
    <dbReference type="NCBI Taxonomy" id="29729"/>
    <lineage>
        <taxon>Eukaryota</taxon>
        <taxon>Viridiplantae</taxon>
        <taxon>Streptophyta</taxon>
        <taxon>Embryophyta</taxon>
        <taxon>Tracheophyta</taxon>
        <taxon>Spermatophyta</taxon>
        <taxon>Magnoliopsida</taxon>
        <taxon>eudicotyledons</taxon>
        <taxon>Gunneridae</taxon>
        <taxon>Pentapetalae</taxon>
        <taxon>rosids</taxon>
        <taxon>malvids</taxon>
        <taxon>Malvales</taxon>
        <taxon>Malvaceae</taxon>
        <taxon>Malvoideae</taxon>
        <taxon>Gossypium</taxon>
    </lineage>
</organism>
<dbReference type="Proteomes" id="UP000032142">
    <property type="component" value="Unassembled WGS sequence"/>
</dbReference>
<accession>A0A0B0PSX9</accession>
<keyword evidence="2" id="KW-1185">Reference proteome</keyword>
<dbReference type="EMBL" id="KN441494">
    <property type="protein sequence ID" value="KHG27544.1"/>
    <property type="molecule type" value="Genomic_DNA"/>
</dbReference>
<protein>
    <submittedName>
        <fullName evidence="1">Uncharacterized protein</fullName>
    </submittedName>
</protein>
<evidence type="ECO:0000313" key="2">
    <source>
        <dbReference type="Proteomes" id="UP000032142"/>
    </source>
</evidence>
<dbReference type="AlphaFoldDB" id="A0A0B0PSX9"/>
<proteinExistence type="predicted"/>
<evidence type="ECO:0000313" key="1">
    <source>
        <dbReference type="EMBL" id="KHG27544.1"/>
    </source>
</evidence>
<gene>
    <name evidence="1" type="ORF">F383_14012</name>
</gene>
<sequence length="39" mass="4592">MVQAARSEKVLRQLIFRICLHIRKSNENSCRPQGQVLLR</sequence>